<keyword evidence="2" id="KW-1185">Reference proteome</keyword>
<organism evidence="1 2">
    <name type="scientific">Cirrhinus mrigala</name>
    <name type="common">Mrigala</name>
    <dbReference type="NCBI Taxonomy" id="683832"/>
    <lineage>
        <taxon>Eukaryota</taxon>
        <taxon>Metazoa</taxon>
        <taxon>Chordata</taxon>
        <taxon>Craniata</taxon>
        <taxon>Vertebrata</taxon>
        <taxon>Euteleostomi</taxon>
        <taxon>Actinopterygii</taxon>
        <taxon>Neopterygii</taxon>
        <taxon>Teleostei</taxon>
        <taxon>Ostariophysi</taxon>
        <taxon>Cypriniformes</taxon>
        <taxon>Cyprinidae</taxon>
        <taxon>Labeoninae</taxon>
        <taxon>Labeonini</taxon>
        <taxon>Cirrhinus</taxon>
    </lineage>
</organism>
<dbReference type="AlphaFoldDB" id="A0ABD0Q9I1"/>
<evidence type="ECO:0000313" key="1">
    <source>
        <dbReference type="EMBL" id="KAL0182852.1"/>
    </source>
</evidence>
<accession>A0ABD0Q9I1</accession>
<gene>
    <name evidence="1" type="ORF">M9458_022227</name>
</gene>
<proteinExistence type="predicted"/>
<dbReference type="EMBL" id="JAMKFB020000010">
    <property type="protein sequence ID" value="KAL0182852.1"/>
    <property type="molecule type" value="Genomic_DNA"/>
</dbReference>
<name>A0ABD0Q9I1_CIRMR</name>
<comment type="caution">
    <text evidence="1">The sequence shown here is derived from an EMBL/GenBank/DDBJ whole genome shotgun (WGS) entry which is preliminary data.</text>
</comment>
<sequence>SSDVQGPDAARCNHGAKIPLQLSRHARGGQHVASPQHSRCGYGHMQPAVRCQPLAQHSR</sequence>
<feature type="non-terminal residue" evidence="1">
    <location>
        <position position="59"/>
    </location>
</feature>
<feature type="non-terminal residue" evidence="1">
    <location>
        <position position="1"/>
    </location>
</feature>
<reference evidence="1 2" key="1">
    <citation type="submission" date="2024-05" db="EMBL/GenBank/DDBJ databases">
        <title>Genome sequencing and assembly of Indian major carp, Cirrhinus mrigala (Hamilton, 1822).</title>
        <authorList>
            <person name="Mohindra V."/>
            <person name="Chowdhury L.M."/>
            <person name="Lal K."/>
            <person name="Jena J.K."/>
        </authorList>
    </citation>
    <scope>NUCLEOTIDE SEQUENCE [LARGE SCALE GENOMIC DNA]</scope>
    <source>
        <strain evidence="1">CM1030</strain>
        <tissue evidence="1">Blood</tissue>
    </source>
</reference>
<dbReference type="Proteomes" id="UP001529510">
    <property type="component" value="Unassembled WGS sequence"/>
</dbReference>
<protein>
    <submittedName>
        <fullName evidence="1">Uncharacterized protein</fullName>
    </submittedName>
</protein>
<evidence type="ECO:0000313" key="2">
    <source>
        <dbReference type="Proteomes" id="UP001529510"/>
    </source>
</evidence>